<reference evidence="2" key="1">
    <citation type="submission" date="2022-11" db="EMBL/GenBank/DDBJ databases">
        <title>Whole genome sequence of Levilactobacillus brevis SMB091.</title>
        <authorList>
            <person name="Kim J.-M."/>
            <person name="Kim O.-C."/>
            <person name="Choi Y.H."/>
            <person name="Han N.S."/>
            <person name="Hurh B."/>
        </authorList>
    </citation>
    <scope>NUCLEOTIDE SEQUENCE</scope>
    <source>
        <strain evidence="2">SMB091</strain>
    </source>
</reference>
<name>A0AB38X5T4_LEVBR</name>
<dbReference type="EMBL" id="CP113117">
    <property type="protein sequence ID" value="WAD02015.1"/>
    <property type="molecule type" value="Genomic_DNA"/>
</dbReference>
<dbReference type="AlphaFoldDB" id="A0AB38X5T4"/>
<gene>
    <name evidence="2" type="ORF">ORR04_02105</name>
</gene>
<evidence type="ECO:0000313" key="2">
    <source>
        <dbReference type="EMBL" id="WAD02015.1"/>
    </source>
</evidence>
<proteinExistence type="predicted"/>
<dbReference type="Pfam" id="PF18739">
    <property type="entry name" value="HEPN_Apea"/>
    <property type="match status" value="1"/>
</dbReference>
<evidence type="ECO:0000259" key="1">
    <source>
        <dbReference type="Pfam" id="PF18739"/>
    </source>
</evidence>
<dbReference type="Proteomes" id="UP001164768">
    <property type="component" value="Chromosome"/>
</dbReference>
<sequence length="461" mass="53281">MNSKISQLSSFVITAVWGDSEATMTQNGTLEYDKTGLSLSMSVSNSYSENTMNKSTRLFGTGILNSSSRNDEKFMTPVKVSLSGLAVIESQTTYSNKEKIFYLKYTVISAFIGDFFVTNKTSFDSLRFFPTNFSNWLQGNVNSPKYLLDDPFANQIDIKISSLKDNDNQLAFYSKNLKFKIVRDVETHNAQEHVDHLTSDILVRNSIDFFEAKASVQGLLLRNAQVSNWFNLLSKNDEFNYRIIGQTKDRDILQEVQLFSFDVPSPKINRYSFISTWQRRDTNWGKTIIKSLNAWICRYDSLMPIFNAISPRQSGDLDQCLQAECVVLENIFDISIGEKEYRKMYGSHRNRKIYYREKVTYVMTHSFEQRLVNKIISSSNWDDENLKKIDGWISVIKNIRNSLSHNTDKHITPFIKSVCHDMLRVLIRDWLLATIGIDRSIINSEYIGKTFKYSLITAWHN</sequence>
<feature type="domain" description="Apea-like HEPN" evidence="1">
    <location>
        <begin position="347"/>
        <end position="439"/>
    </location>
</feature>
<dbReference type="RefSeq" id="WP_011667587.1">
    <property type="nucleotide sequence ID" value="NZ_BBOW01000064.1"/>
</dbReference>
<dbReference type="InterPro" id="IPR041229">
    <property type="entry name" value="HEPN_Apea"/>
</dbReference>
<protein>
    <recommendedName>
        <fullName evidence="1">Apea-like HEPN domain-containing protein</fullName>
    </recommendedName>
</protein>
<accession>A0AB38X5T4</accession>
<evidence type="ECO:0000313" key="3">
    <source>
        <dbReference type="Proteomes" id="UP001164768"/>
    </source>
</evidence>
<organism evidence="2 3">
    <name type="scientific">Levilactobacillus brevis</name>
    <name type="common">Lactobacillus brevis</name>
    <dbReference type="NCBI Taxonomy" id="1580"/>
    <lineage>
        <taxon>Bacteria</taxon>
        <taxon>Bacillati</taxon>
        <taxon>Bacillota</taxon>
        <taxon>Bacilli</taxon>
        <taxon>Lactobacillales</taxon>
        <taxon>Lactobacillaceae</taxon>
        <taxon>Levilactobacillus</taxon>
    </lineage>
</organism>